<evidence type="ECO:0000256" key="7">
    <source>
        <dbReference type="ARBA" id="ARBA00022695"/>
    </source>
</evidence>
<dbReference type="InterPro" id="IPR014729">
    <property type="entry name" value="Rossmann-like_a/b/a_fold"/>
</dbReference>
<dbReference type="GO" id="GO:0005524">
    <property type="term" value="F:ATP binding"/>
    <property type="evidence" value="ECO:0007669"/>
    <property type="project" value="UniProtKB-UniRule"/>
</dbReference>
<evidence type="ECO:0000256" key="4">
    <source>
        <dbReference type="ARBA" id="ARBA00022630"/>
    </source>
</evidence>
<dbReference type="UniPathway" id="UPA00277">
    <property type="reaction ID" value="UER00407"/>
</dbReference>
<dbReference type="Pfam" id="PF01687">
    <property type="entry name" value="Flavokinase"/>
    <property type="match status" value="1"/>
</dbReference>
<name>A0A1T2XCM6_9BACL</name>
<evidence type="ECO:0000313" key="17">
    <source>
        <dbReference type="EMBL" id="OPA77641.1"/>
    </source>
</evidence>
<keyword evidence="4 15" id="KW-0285">Flavoprotein</keyword>
<dbReference type="GO" id="GO:0009231">
    <property type="term" value="P:riboflavin biosynthetic process"/>
    <property type="evidence" value="ECO:0007669"/>
    <property type="project" value="InterPro"/>
</dbReference>
<dbReference type="GO" id="GO:0009398">
    <property type="term" value="P:FMN biosynthetic process"/>
    <property type="evidence" value="ECO:0007669"/>
    <property type="project" value="UniProtKB-UniRule"/>
</dbReference>
<keyword evidence="10 15" id="KW-0274">FAD</keyword>
<dbReference type="PIRSF" id="PIRSF004491">
    <property type="entry name" value="FAD_Synth"/>
    <property type="match status" value="1"/>
</dbReference>
<keyword evidence="11 15" id="KW-0067">ATP-binding</keyword>
<dbReference type="FunFam" id="2.40.30.30:FF:000003">
    <property type="entry name" value="Riboflavin biosynthesis protein"/>
    <property type="match status" value="1"/>
</dbReference>
<dbReference type="STRING" id="1324314.BVG16_14445"/>
<dbReference type="GO" id="GO:0008531">
    <property type="term" value="F:riboflavin kinase activity"/>
    <property type="evidence" value="ECO:0007669"/>
    <property type="project" value="UniProtKB-UniRule"/>
</dbReference>
<evidence type="ECO:0000256" key="10">
    <source>
        <dbReference type="ARBA" id="ARBA00022827"/>
    </source>
</evidence>
<dbReference type="PANTHER" id="PTHR22749">
    <property type="entry name" value="RIBOFLAVIN KINASE/FMN ADENYLYLTRANSFERASE"/>
    <property type="match status" value="1"/>
</dbReference>
<feature type="domain" description="Riboflavin kinase" evidence="16">
    <location>
        <begin position="186"/>
        <end position="312"/>
    </location>
</feature>
<dbReference type="SUPFAM" id="SSF52374">
    <property type="entry name" value="Nucleotidylyl transferase"/>
    <property type="match status" value="1"/>
</dbReference>
<dbReference type="EC" id="2.7.7.2" evidence="15"/>
<keyword evidence="6 15" id="KW-0808">Transferase</keyword>
<proteinExistence type="inferred from homology"/>
<evidence type="ECO:0000313" key="18">
    <source>
        <dbReference type="Proteomes" id="UP000190188"/>
    </source>
</evidence>
<keyword evidence="8 15" id="KW-0547">Nucleotide-binding</keyword>
<comment type="pathway">
    <text evidence="2 15">Cofactor biosynthesis; FAD biosynthesis; FAD from FMN: step 1/1.</text>
</comment>
<dbReference type="EMBL" id="MSZX01000005">
    <property type="protein sequence ID" value="OPA77641.1"/>
    <property type="molecule type" value="Genomic_DNA"/>
</dbReference>
<accession>A0A1T2XCM6</accession>
<evidence type="ECO:0000256" key="14">
    <source>
        <dbReference type="ARBA" id="ARBA00049494"/>
    </source>
</evidence>
<dbReference type="FunFam" id="3.40.50.620:FF:000021">
    <property type="entry name" value="Riboflavin biosynthesis protein"/>
    <property type="match status" value="1"/>
</dbReference>
<evidence type="ECO:0000256" key="3">
    <source>
        <dbReference type="ARBA" id="ARBA00005201"/>
    </source>
</evidence>
<dbReference type="PANTHER" id="PTHR22749:SF6">
    <property type="entry name" value="RIBOFLAVIN KINASE"/>
    <property type="match status" value="1"/>
</dbReference>
<dbReference type="InterPro" id="IPR015864">
    <property type="entry name" value="FAD_synthase"/>
</dbReference>
<dbReference type="NCBIfam" id="NF004160">
    <property type="entry name" value="PRK05627.1-3"/>
    <property type="match status" value="1"/>
</dbReference>
<dbReference type="InterPro" id="IPR023465">
    <property type="entry name" value="Riboflavin_kinase_dom_sf"/>
</dbReference>
<dbReference type="InterPro" id="IPR015865">
    <property type="entry name" value="Riboflavin_kinase_bac/euk"/>
</dbReference>
<dbReference type="OrthoDB" id="9803667at2"/>
<dbReference type="AlphaFoldDB" id="A0A1T2XCM6"/>
<dbReference type="Gene3D" id="2.40.30.30">
    <property type="entry name" value="Riboflavin kinase-like"/>
    <property type="match status" value="1"/>
</dbReference>
<keyword evidence="7 15" id="KW-0548">Nucleotidyltransferase</keyword>
<reference evidence="17 18" key="1">
    <citation type="submission" date="2017-01" db="EMBL/GenBank/DDBJ databases">
        <title>Genome analysis of Paenibacillus selenitrireducens ES3-24.</title>
        <authorList>
            <person name="Xu D."/>
            <person name="Yao R."/>
            <person name="Zheng S."/>
        </authorList>
    </citation>
    <scope>NUCLEOTIDE SEQUENCE [LARGE SCALE GENOMIC DNA]</scope>
    <source>
        <strain evidence="17 18">ES3-24</strain>
    </source>
</reference>
<keyword evidence="9 15" id="KW-0418">Kinase</keyword>
<comment type="catalytic activity">
    <reaction evidence="14 15">
        <text>FMN + ATP + H(+) = FAD + diphosphate</text>
        <dbReference type="Rhea" id="RHEA:17237"/>
        <dbReference type="ChEBI" id="CHEBI:15378"/>
        <dbReference type="ChEBI" id="CHEBI:30616"/>
        <dbReference type="ChEBI" id="CHEBI:33019"/>
        <dbReference type="ChEBI" id="CHEBI:57692"/>
        <dbReference type="ChEBI" id="CHEBI:58210"/>
        <dbReference type="EC" id="2.7.7.2"/>
    </reaction>
</comment>
<protein>
    <recommendedName>
        <fullName evidence="15">Riboflavin biosynthesis protein</fullName>
    </recommendedName>
    <domain>
        <recommendedName>
            <fullName evidence="15">Riboflavin kinase</fullName>
            <ecNumber evidence="15">2.7.1.26</ecNumber>
        </recommendedName>
        <alternativeName>
            <fullName evidence="15">Flavokinase</fullName>
        </alternativeName>
    </domain>
    <domain>
        <recommendedName>
            <fullName evidence="15">FMN adenylyltransferase</fullName>
            <ecNumber evidence="15">2.7.7.2</ecNumber>
        </recommendedName>
        <alternativeName>
            <fullName evidence="15">FAD pyrophosphorylase</fullName>
        </alternativeName>
        <alternativeName>
            <fullName evidence="15">FAD synthase</fullName>
        </alternativeName>
    </domain>
</protein>
<evidence type="ECO:0000256" key="12">
    <source>
        <dbReference type="ARBA" id="ARBA00023268"/>
    </source>
</evidence>
<dbReference type="UniPathway" id="UPA00276">
    <property type="reaction ID" value="UER00406"/>
</dbReference>
<evidence type="ECO:0000256" key="9">
    <source>
        <dbReference type="ARBA" id="ARBA00022777"/>
    </source>
</evidence>
<comment type="pathway">
    <text evidence="3 15">Cofactor biosynthesis; FMN biosynthesis; FMN from riboflavin (ATP route): step 1/1.</text>
</comment>
<evidence type="ECO:0000256" key="1">
    <source>
        <dbReference type="ARBA" id="ARBA00002121"/>
    </source>
</evidence>
<dbReference type="Pfam" id="PF06574">
    <property type="entry name" value="FAD_syn"/>
    <property type="match status" value="1"/>
</dbReference>
<dbReference type="InterPro" id="IPR023468">
    <property type="entry name" value="Riboflavin_kinase"/>
</dbReference>
<gene>
    <name evidence="17" type="ORF">BVG16_14445</name>
</gene>
<dbReference type="NCBIfam" id="TIGR00083">
    <property type="entry name" value="ribF"/>
    <property type="match status" value="1"/>
</dbReference>
<sequence>MKKITITYPLTPEQIEQFRKPQVMALGYFDGVHLGHQEVIRRAVSFARANGMPASVMTFHPKPREVLRKEKHGSYITPIDTKMEVMAELGVEQLFVVRFDETFSKISPADFVQDILFAMDVRHAVVGFDYAFGFKGEGTPALLQELGQDRMSVEVVEPCRLSDLKVSSTLIRAHLTEGRVKQANELLGRPYSIRGKVIAGEGRGNTIGYPTANVEPIDEYFIPCNGVYAVRIWLGDQCHGGVMNIGVKPTFHKDGMKQTLEAHIFDFSQNIYGDQVRIEFMDYIRPEQRFSSVQELVAQIHRDADQARALIASI</sequence>
<evidence type="ECO:0000256" key="15">
    <source>
        <dbReference type="PIRNR" id="PIRNR004491"/>
    </source>
</evidence>
<evidence type="ECO:0000256" key="6">
    <source>
        <dbReference type="ARBA" id="ARBA00022679"/>
    </source>
</evidence>
<dbReference type="RefSeq" id="WP_078499383.1">
    <property type="nucleotide sequence ID" value="NZ_MSZX01000005.1"/>
</dbReference>
<comment type="similarity">
    <text evidence="15">Belongs to the ribF family.</text>
</comment>
<dbReference type="NCBIfam" id="NF004162">
    <property type="entry name" value="PRK05627.1-5"/>
    <property type="match status" value="1"/>
</dbReference>
<evidence type="ECO:0000259" key="16">
    <source>
        <dbReference type="SMART" id="SM00904"/>
    </source>
</evidence>
<evidence type="ECO:0000256" key="11">
    <source>
        <dbReference type="ARBA" id="ARBA00022840"/>
    </source>
</evidence>
<dbReference type="SMART" id="SM00904">
    <property type="entry name" value="Flavokinase"/>
    <property type="match status" value="1"/>
</dbReference>
<dbReference type="GO" id="GO:0006747">
    <property type="term" value="P:FAD biosynthetic process"/>
    <property type="evidence" value="ECO:0007669"/>
    <property type="project" value="UniProtKB-UniRule"/>
</dbReference>
<comment type="catalytic activity">
    <reaction evidence="13 15">
        <text>riboflavin + ATP = FMN + ADP + H(+)</text>
        <dbReference type="Rhea" id="RHEA:14357"/>
        <dbReference type="ChEBI" id="CHEBI:15378"/>
        <dbReference type="ChEBI" id="CHEBI:30616"/>
        <dbReference type="ChEBI" id="CHEBI:57986"/>
        <dbReference type="ChEBI" id="CHEBI:58210"/>
        <dbReference type="ChEBI" id="CHEBI:456216"/>
        <dbReference type="EC" id="2.7.1.26"/>
    </reaction>
</comment>
<dbReference type="SUPFAM" id="SSF82114">
    <property type="entry name" value="Riboflavin kinase-like"/>
    <property type="match status" value="1"/>
</dbReference>
<dbReference type="GO" id="GO:0003919">
    <property type="term" value="F:FMN adenylyltransferase activity"/>
    <property type="evidence" value="ECO:0007669"/>
    <property type="project" value="UniProtKB-UniRule"/>
</dbReference>
<dbReference type="InterPro" id="IPR002606">
    <property type="entry name" value="Riboflavin_kinase_bac"/>
</dbReference>
<comment type="function">
    <text evidence="1">Catalyzes the phosphorylation of riboflavin to FMN followed by the adenylation of FMN to FAD.</text>
</comment>
<evidence type="ECO:0000256" key="2">
    <source>
        <dbReference type="ARBA" id="ARBA00004726"/>
    </source>
</evidence>
<dbReference type="CDD" id="cd02064">
    <property type="entry name" value="FAD_synthetase_N"/>
    <property type="match status" value="1"/>
</dbReference>
<dbReference type="Proteomes" id="UP000190188">
    <property type="component" value="Unassembled WGS sequence"/>
</dbReference>
<keyword evidence="18" id="KW-1185">Reference proteome</keyword>
<dbReference type="Gene3D" id="3.40.50.620">
    <property type="entry name" value="HUPs"/>
    <property type="match status" value="1"/>
</dbReference>
<dbReference type="EC" id="2.7.1.26" evidence="15"/>
<organism evidence="17 18">
    <name type="scientific">Paenibacillus selenitireducens</name>
    <dbReference type="NCBI Taxonomy" id="1324314"/>
    <lineage>
        <taxon>Bacteria</taxon>
        <taxon>Bacillati</taxon>
        <taxon>Bacillota</taxon>
        <taxon>Bacilli</taxon>
        <taxon>Bacillales</taxon>
        <taxon>Paenibacillaceae</taxon>
        <taxon>Paenibacillus</taxon>
    </lineage>
</organism>
<evidence type="ECO:0000256" key="13">
    <source>
        <dbReference type="ARBA" id="ARBA00047880"/>
    </source>
</evidence>
<comment type="caution">
    <text evidence="17">The sequence shown here is derived from an EMBL/GenBank/DDBJ whole genome shotgun (WGS) entry which is preliminary data.</text>
</comment>
<keyword evidence="5 15" id="KW-0288">FMN</keyword>
<keyword evidence="12" id="KW-0511">Multifunctional enzyme</keyword>
<evidence type="ECO:0000256" key="8">
    <source>
        <dbReference type="ARBA" id="ARBA00022741"/>
    </source>
</evidence>
<evidence type="ECO:0000256" key="5">
    <source>
        <dbReference type="ARBA" id="ARBA00022643"/>
    </source>
</evidence>